<comment type="caution">
    <text evidence="2">The sequence shown here is derived from an EMBL/GenBank/DDBJ whole genome shotgun (WGS) entry which is preliminary data.</text>
</comment>
<feature type="transmembrane region" description="Helical" evidence="1">
    <location>
        <begin position="6"/>
        <end position="24"/>
    </location>
</feature>
<evidence type="ECO:0000313" key="2">
    <source>
        <dbReference type="EMBL" id="TXI58349.1"/>
    </source>
</evidence>
<dbReference type="AlphaFoldDB" id="A0A5C7Y8W4"/>
<feature type="transmembrane region" description="Helical" evidence="1">
    <location>
        <begin position="31"/>
        <end position="48"/>
    </location>
</feature>
<name>A0A5C7Y8W4_9MYCO</name>
<keyword evidence="2" id="KW-0012">Acyltransferase</keyword>
<keyword evidence="1" id="KW-0812">Transmembrane</keyword>
<sequence>PGRGTAAGLLLVVAGAATLVAVKWGLKDDGLTCVAVLLAALTSARMLLTGPGTASA</sequence>
<protein>
    <submittedName>
        <fullName evidence="2">Acyltransferase</fullName>
    </submittedName>
</protein>
<dbReference type="EMBL" id="SSGD01000026">
    <property type="protein sequence ID" value="TXI58349.1"/>
    <property type="molecule type" value="Genomic_DNA"/>
</dbReference>
<dbReference type="Proteomes" id="UP000321797">
    <property type="component" value="Unassembled WGS sequence"/>
</dbReference>
<dbReference type="GO" id="GO:0016746">
    <property type="term" value="F:acyltransferase activity"/>
    <property type="evidence" value="ECO:0007669"/>
    <property type="project" value="UniProtKB-KW"/>
</dbReference>
<gene>
    <name evidence="2" type="ORF">E6Q54_05625</name>
</gene>
<evidence type="ECO:0000313" key="3">
    <source>
        <dbReference type="Proteomes" id="UP000321797"/>
    </source>
</evidence>
<organism evidence="2 3">
    <name type="scientific">Mycolicibacter arupensis</name>
    <dbReference type="NCBI Taxonomy" id="342002"/>
    <lineage>
        <taxon>Bacteria</taxon>
        <taxon>Bacillati</taxon>
        <taxon>Actinomycetota</taxon>
        <taxon>Actinomycetes</taxon>
        <taxon>Mycobacteriales</taxon>
        <taxon>Mycobacteriaceae</taxon>
        <taxon>Mycolicibacter</taxon>
    </lineage>
</organism>
<feature type="non-terminal residue" evidence="2">
    <location>
        <position position="1"/>
    </location>
</feature>
<keyword evidence="1" id="KW-1133">Transmembrane helix</keyword>
<accession>A0A5C7Y8W4</accession>
<proteinExistence type="predicted"/>
<keyword evidence="2" id="KW-0808">Transferase</keyword>
<keyword evidence="1" id="KW-0472">Membrane</keyword>
<evidence type="ECO:0000256" key="1">
    <source>
        <dbReference type="SAM" id="Phobius"/>
    </source>
</evidence>
<reference evidence="2 3" key="1">
    <citation type="submission" date="2018-09" db="EMBL/GenBank/DDBJ databases">
        <title>Metagenome Assembled Genomes from an Advanced Water Purification Facility.</title>
        <authorList>
            <person name="Stamps B.W."/>
            <person name="Spear J.R."/>
        </authorList>
    </citation>
    <scope>NUCLEOTIDE SEQUENCE [LARGE SCALE GENOMIC DNA]</scope>
    <source>
        <strain evidence="2">Bin_29_2</strain>
    </source>
</reference>